<dbReference type="GO" id="GO:0008270">
    <property type="term" value="F:zinc ion binding"/>
    <property type="evidence" value="ECO:0007669"/>
    <property type="project" value="InterPro"/>
</dbReference>
<dbReference type="GO" id="GO:0004222">
    <property type="term" value="F:metalloendopeptidase activity"/>
    <property type="evidence" value="ECO:0007669"/>
    <property type="project" value="InterPro"/>
</dbReference>
<feature type="region of interest" description="Disordered" evidence="5">
    <location>
        <begin position="28"/>
        <end position="48"/>
    </location>
</feature>
<dbReference type="Gene3D" id="3.40.390.10">
    <property type="entry name" value="Collagenase (Catalytic Domain)"/>
    <property type="match status" value="1"/>
</dbReference>
<protein>
    <recommendedName>
        <fullName evidence="6">Peptidase M10 metallopeptidase domain-containing protein</fullName>
    </recommendedName>
</protein>
<dbReference type="HOGENOM" id="CLU_699536_0_0_0"/>
<keyword evidence="2" id="KW-0479">Metal-binding</keyword>
<sequence length="390" mass="43022">MKRAADTYLMLCCIILTCLNIQSCHDSSPTSPGASDTKPVPTATLPPNSAAHQLQGIVSGTVTHRALPNIQVTLGSRSTVTDAEGKFTFSGVTGNNLVFQMSGESIYPRVATLSTSANERIELDAIEKDSGFHLGFYRELARGNHPTEQHLYPLQRWVSPPTFYIDTNPKATNEEEISKDTIEQIKQLLIKITPIFTGDVFEAADIQLQYFNSDGYDFSLIPDQTIVISFDDSLVEKGAMGVTFTEPSFQTKPSGALSKAWIFVLNDNAPYQEVGISKIELLAHEMGHAFGFRHTSQLPSVMTKIGVFGGTYSNNDRLHMSIVYHRPFGNQDIDADPQPNQKSFEEILGRQAFIDFAPTPFSLKRTNHLAQNSSPAAHLFSTVPSQNIFE</sequence>
<evidence type="ECO:0000256" key="5">
    <source>
        <dbReference type="SAM" id="MobiDB-lite"/>
    </source>
</evidence>
<dbReference type="SUPFAM" id="SSF49464">
    <property type="entry name" value="Carboxypeptidase regulatory domain-like"/>
    <property type="match status" value="1"/>
</dbReference>
<reference evidence="7" key="1">
    <citation type="journal article" date="2015" name="PeerJ">
        <title>First genomic representation of candidate bacterial phylum KSB3 points to enhanced environmental sensing as a trigger of wastewater bulking.</title>
        <authorList>
            <person name="Sekiguchi Y."/>
            <person name="Ohashi A."/>
            <person name="Parks D.H."/>
            <person name="Yamauchi T."/>
            <person name="Tyson G.W."/>
            <person name="Hugenholtz P."/>
        </authorList>
    </citation>
    <scope>NUCLEOTIDE SEQUENCE [LARGE SCALE GENOMIC DNA]</scope>
</reference>
<dbReference type="Proteomes" id="UP000030700">
    <property type="component" value="Unassembled WGS sequence"/>
</dbReference>
<dbReference type="EMBL" id="DF820460">
    <property type="protein sequence ID" value="GAK53696.1"/>
    <property type="molecule type" value="Genomic_DNA"/>
</dbReference>
<keyword evidence="4" id="KW-0862">Zinc</keyword>
<evidence type="ECO:0000313" key="8">
    <source>
        <dbReference type="Proteomes" id="UP000030700"/>
    </source>
</evidence>
<evidence type="ECO:0000256" key="3">
    <source>
        <dbReference type="ARBA" id="ARBA00022801"/>
    </source>
</evidence>
<evidence type="ECO:0000256" key="4">
    <source>
        <dbReference type="ARBA" id="ARBA00022833"/>
    </source>
</evidence>
<feature type="domain" description="Peptidase M10 metallopeptidase" evidence="6">
    <location>
        <begin position="162"/>
        <end position="305"/>
    </location>
</feature>
<organism evidence="7">
    <name type="scientific">Candidatus Moduliflexus flocculans</name>
    <dbReference type="NCBI Taxonomy" id="1499966"/>
    <lineage>
        <taxon>Bacteria</taxon>
        <taxon>Candidatus Moduliflexota</taxon>
        <taxon>Candidatus Moduliflexia</taxon>
        <taxon>Candidatus Moduliflexales</taxon>
        <taxon>Candidatus Moduliflexaceae</taxon>
    </lineage>
</organism>
<gene>
    <name evidence="7" type="ORF">U14_04967</name>
</gene>
<keyword evidence="3" id="KW-0378">Hydrolase</keyword>
<dbReference type="InterPro" id="IPR001818">
    <property type="entry name" value="Pept_M10_metallopeptidase"/>
</dbReference>
<dbReference type="AlphaFoldDB" id="A0A081BQL5"/>
<dbReference type="SUPFAM" id="SSF55486">
    <property type="entry name" value="Metalloproteases ('zincins'), catalytic domain"/>
    <property type="match status" value="1"/>
</dbReference>
<evidence type="ECO:0000313" key="7">
    <source>
        <dbReference type="EMBL" id="GAK53696.1"/>
    </source>
</evidence>
<evidence type="ECO:0000256" key="2">
    <source>
        <dbReference type="ARBA" id="ARBA00022723"/>
    </source>
</evidence>
<keyword evidence="8" id="KW-1185">Reference proteome</keyword>
<keyword evidence="1" id="KW-0645">Protease</keyword>
<evidence type="ECO:0000259" key="6">
    <source>
        <dbReference type="Pfam" id="PF00413"/>
    </source>
</evidence>
<evidence type="ECO:0000256" key="1">
    <source>
        <dbReference type="ARBA" id="ARBA00022670"/>
    </source>
</evidence>
<dbReference type="Pfam" id="PF00413">
    <property type="entry name" value="Peptidase_M10"/>
    <property type="match status" value="1"/>
</dbReference>
<dbReference type="GO" id="GO:0006508">
    <property type="term" value="P:proteolysis"/>
    <property type="evidence" value="ECO:0007669"/>
    <property type="project" value="UniProtKB-KW"/>
</dbReference>
<name>A0A081BQL5_9BACT</name>
<proteinExistence type="predicted"/>
<dbReference type="InterPro" id="IPR024079">
    <property type="entry name" value="MetalloPept_cat_dom_sf"/>
</dbReference>
<dbReference type="GO" id="GO:0031012">
    <property type="term" value="C:extracellular matrix"/>
    <property type="evidence" value="ECO:0007669"/>
    <property type="project" value="InterPro"/>
</dbReference>
<accession>A0A081BQL5</accession>
<dbReference type="InterPro" id="IPR008969">
    <property type="entry name" value="CarboxyPept-like_regulatory"/>
</dbReference>